<dbReference type="EMBL" id="JACNYL010000003">
    <property type="protein sequence ID" value="MBD1422403.1"/>
    <property type="molecule type" value="Genomic_DNA"/>
</dbReference>
<evidence type="ECO:0000259" key="7">
    <source>
        <dbReference type="Pfam" id="PF14322"/>
    </source>
</evidence>
<dbReference type="Gene3D" id="1.25.40.390">
    <property type="match status" value="1"/>
</dbReference>
<dbReference type="InterPro" id="IPR012944">
    <property type="entry name" value="SusD_RagB_dom"/>
</dbReference>
<gene>
    <name evidence="8" type="ORF">H8B21_12575</name>
</gene>
<evidence type="ECO:0000256" key="1">
    <source>
        <dbReference type="ARBA" id="ARBA00004442"/>
    </source>
</evidence>
<keyword evidence="3" id="KW-0732">Signal</keyword>
<feature type="domain" description="SusD-like N-terminal" evidence="7">
    <location>
        <begin position="107"/>
        <end position="225"/>
    </location>
</feature>
<evidence type="ECO:0000256" key="3">
    <source>
        <dbReference type="ARBA" id="ARBA00022729"/>
    </source>
</evidence>
<evidence type="ECO:0000256" key="4">
    <source>
        <dbReference type="ARBA" id="ARBA00023136"/>
    </source>
</evidence>
<organism evidence="8 9">
    <name type="scientific">Sphingobacterium chuzhouense</name>
    <dbReference type="NCBI Taxonomy" id="1742264"/>
    <lineage>
        <taxon>Bacteria</taxon>
        <taxon>Pseudomonadati</taxon>
        <taxon>Bacteroidota</taxon>
        <taxon>Sphingobacteriia</taxon>
        <taxon>Sphingobacteriales</taxon>
        <taxon>Sphingobacteriaceae</taxon>
        <taxon>Sphingobacterium</taxon>
    </lineage>
</organism>
<evidence type="ECO:0000313" key="8">
    <source>
        <dbReference type="EMBL" id="MBD1422403.1"/>
    </source>
</evidence>
<accession>A0ABR7XTC0</accession>
<evidence type="ECO:0000313" key="9">
    <source>
        <dbReference type="Proteomes" id="UP000651112"/>
    </source>
</evidence>
<evidence type="ECO:0000259" key="6">
    <source>
        <dbReference type="Pfam" id="PF07980"/>
    </source>
</evidence>
<comment type="similarity">
    <text evidence="2">Belongs to the SusD family.</text>
</comment>
<feature type="domain" description="RagB/SusD" evidence="6">
    <location>
        <begin position="354"/>
        <end position="460"/>
    </location>
</feature>
<name>A0ABR7XTC0_9SPHI</name>
<evidence type="ECO:0000256" key="5">
    <source>
        <dbReference type="ARBA" id="ARBA00023237"/>
    </source>
</evidence>
<dbReference type="Pfam" id="PF07980">
    <property type="entry name" value="SusD_RagB"/>
    <property type="match status" value="1"/>
</dbReference>
<comment type="subcellular location">
    <subcellularLocation>
        <location evidence="1">Cell outer membrane</location>
    </subcellularLocation>
</comment>
<dbReference type="PROSITE" id="PS51257">
    <property type="entry name" value="PROKAR_LIPOPROTEIN"/>
    <property type="match status" value="1"/>
</dbReference>
<comment type="caution">
    <text evidence="8">The sequence shown here is derived from an EMBL/GenBank/DDBJ whole genome shotgun (WGS) entry which is preliminary data.</text>
</comment>
<dbReference type="InterPro" id="IPR011990">
    <property type="entry name" value="TPR-like_helical_dom_sf"/>
</dbReference>
<dbReference type="SUPFAM" id="SSF48452">
    <property type="entry name" value="TPR-like"/>
    <property type="match status" value="1"/>
</dbReference>
<keyword evidence="5" id="KW-0998">Cell outer membrane</keyword>
<dbReference type="RefSeq" id="WP_190314134.1">
    <property type="nucleotide sequence ID" value="NZ_JACNYL010000003.1"/>
</dbReference>
<dbReference type="Pfam" id="PF14322">
    <property type="entry name" value="SusD-like_3"/>
    <property type="match status" value="1"/>
</dbReference>
<keyword evidence="9" id="KW-1185">Reference proteome</keyword>
<keyword evidence="4" id="KW-0472">Membrane</keyword>
<protein>
    <submittedName>
        <fullName evidence="8">RagB/SusD family nutrient uptake outer membrane protein</fullName>
    </submittedName>
</protein>
<dbReference type="Proteomes" id="UP000651112">
    <property type="component" value="Unassembled WGS sequence"/>
</dbReference>
<proteinExistence type="inferred from homology"/>
<reference evidence="8 9" key="1">
    <citation type="submission" date="2020-08" db="EMBL/GenBank/DDBJ databases">
        <title>Sphingobacterium sp. DN00404 isolated from aquaculture water.</title>
        <authorList>
            <person name="Zhang M."/>
        </authorList>
    </citation>
    <scope>NUCLEOTIDE SEQUENCE [LARGE SCALE GENOMIC DNA]</scope>
    <source>
        <strain evidence="8 9">KCTC 42746</strain>
    </source>
</reference>
<sequence>MRKKIWITPLLGLSMLFGACEKGLEYKTYGDLNSVVATPEGLLASINAIYRGMAGGDDWQGGWGSGTYGWRTQAMMTTDEGICAWGGDWVRMHNLNFTPDFGWVTHNYGRYLPYISRIAIVLNDIENAVIDQALKDRYIAELKALRAHYAQLLYFNYGPLTIITDATIAADPAAPPVPRPSAAEMVKQIEQDWKDAAAVLPSRFTGDNYGRFSKAAALTGLMKLYMQEKRWEEAVTVGQEIKTLGYSLDENYEDLFSMASKGGASNEMILAVVSTATGGDAYTNMWLAHALPTDYRDPSGVELTAWDGYKMRWYSYDKFDQNDRRLRVLLEEYPTGRDGDGNIIYKNARTAGHIGAVPVKFAPDPSRTSSQNSAVDNPVYRYADVLLMLAESINEANGGPNQEAYSAINDVRERAGLDPLPENLNKTQFLEKIQDERLFELWGEGWRRDDLIRWGLFIQRAIDDGASNVNETRVLFPLPRTAVNESNNVIKQNEGYQ</sequence>
<dbReference type="InterPro" id="IPR033985">
    <property type="entry name" value="SusD-like_N"/>
</dbReference>
<evidence type="ECO:0000256" key="2">
    <source>
        <dbReference type="ARBA" id="ARBA00006275"/>
    </source>
</evidence>